<dbReference type="Proteomes" id="UP000264006">
    <property type="component" value="Chromosome"/>
</dbReference>
<reference evidence="2 3" key="1">
    <citation type="submission" date="2018-09" db="EMBL/GenBank/DDBJ databases">
        <title>Complete genome sequence of Euzebya sp. DY32-46 isolated from seawater of Pacific Ocean.</title>
        <authorList>
            <person name="Xu L."/>
            <person name="Wu Y.-H."/>
            <person name="Xu X.-W."/>
        </authorList>
    </citation>
    <scope>NUCLEOTIDE SEQUENCE [LARGE SCALE GENOMIC DNA]</scope>
    <source>
        <strain evidence="2 3">DY32-46</strain>
    </source>
</reference>
<evidence type="ECO:0000259" key="1">
    <source>
        <dbReference type="Pfam" id="PF13556"/>
    </source>
</evidence>
<evidence type="ECO:0000313" key="3">
    <source>
        <dbReference type="Proteomes" id="UP000264006"/>
    </source>
</evidence>
<dbReference type="Pfam" id="PF13556">
    <property type="entry name" value="HTH_30"/>
    <property type="match status" value="1"/>
</dbReference>
<organism evidence="2 3">
    <name type="scientific">Euzebya pacifica</name>
    <dbReference type="NCBI Taxonomy" id="1608957"/>
    <lineage>
        <taxon>Bacteria</taxon>
        <taxon>Bacillati</taxon>
        <taxon>Actinomycetota</taxon>
        <taxon>Nitriliruptoria</taxon>
        <taxon>Euzebyales</taxon>
    </lineage>
</organism>
<name>A0A346XRQ4_9ACTN</name>
<proteinExistence type="predicted"/>
<dbReference type="KEGG" id="euz:DVS28_a0193"/>
<dbReference type="InterPro" id="IPR025736">
    <property type="entry name" value="PucR_C-HTH_dom"/>
</dbReference>
<keyword evidence="3" id="KW-1185">Reference proteome</keyword>
<gene>
    <name evidence="2" type="ORF">DVS28_a0193</name>
</gene>
<sequence length="400" mass="44308">MDDMDVTLLQEVVNALSRDVERPVVLEDEDQQPIVHSPHYGQTDRMRRDTIMHKSTSKETVEYFRRYDLASRTEPFVVPGNERGVLPRLCVPLRYDEKLLGYVWVLLPDEEMSDDHRRAVERVREPLAETLWLDRLSRLREGRIVEDLLNDDHDRRLRGLVAVEAKHAFDAPARTMVLVAVGPGWAVRAARRAFVMQRWVADPASQLRLVDVDEGVAVVAHIASGRDAADGVLAGGLDLDALERSMGQINRVTDGLPVMLGVGPSVASPGALPRSHRRARQAATVALRIGPSKGFVSTWEGLGVYRLLVQLPRDALADGVDPRLVGLIQDVPEVAATLEVYLDGGGAVAAAADTLHIHRTTLYYRLEKVTEAGFDLHSGTDRMTIQVGFAALRLLGRWPA</sequence>
<protein>
    <submittedName>
        <fullName evidence="2">Regulator of polyketide synthase expression</fullName>
    </submittedName>
</protein>
<dbReference type="PANTHER" id="PTHR33744:SF7">
    <property type="entry name" value="PUCR FAMILY TRANSCRIPTIONAL REGULATOR"/>
    <property type="match status" value="1"/>
</dbReference>
<dbReference type="PANTHER" id="PTHR33744">
    <property type="entry name" value="CARBOHYDRATE DIACID REGULATOR"/>
    <property type="match status" value="1"/>
</dbReference>
<feature type="domain" description="PucR C-terminal helix-turn-helix" evidence="1">
    <location>
        <begin position="336"/>
        <end position="390"/>
    </location>
</feature>
<dbReference type="AlphaFoldDB" id="A0A346XRQ4"/>
<dbReference type="OrthoDB" id="4534407at2"/>
<dbReference type="InterPro" id="IPR042070">
    <property type="entry name" value="PucR_C-HTH_sf"/>
</dbReference>
<accession>A0A346XRQ4</accession>
<dbReference type="InterPro" id="IPR051448">
    <property type="entry name" value="CdaR-like_regulators"/>
</dbReference>
<dbReference type="Gene3D" id="1.10.10.2840">
    <property type="entry name" value="PucR C-terminal helix-turn-helix domain"/>
    <property type="match status" value="1"/>
</dbReference>
<evidence type="ECO:0000313" key="2">
    <source>
        <dbReference type="EMBL" id="AXV04901.1"/>
    </source>
</evidence>
<dbReference type="EMBL" id="CP031165">
    <property type="protein sequence ID" value="AXV04901.1"/>
    <property type="molecule type" value="Genomic_DNA"/>
</dbReference>